<dbReference type="InterPro" id="IPR004158">
    <property type="entry name" value="DUF247_pln"/>
</dbReference>
<keyword evidence="2" id="KW-1185">Reference proteome</keyword>
<accession>A0A803LUJ5</accession>
<dbReference type="Proteomes" id="UP000596660">
    <property type="component" value="Unplaced"/>
</dbReference>
<reference evidence="1" key="2">
    <citation type="submission" date="2021-03" db="UniProtKB">
        <authorList>
            <consortium name="EnsemblPlants"/>
        </authorList>
    </citation>
    <scope>IDENTIFICATION</scope>
</reference>
<dbReference type="Gramene" id="AUR62018889-RA">
    <property type="protein sequence ID" value="AUR62018889-RA:cds"/>
    <property type="gene ID" value="AUR62018889"/>
</dbReference>
<sequence>MLRNKFISQHFKHFSRSPFAYARQISSKPLLAEDHQHYVASSSVNSSDYLETKMKAMHHQQQQLSRHSNRTSIYRVPEKLRHIKPRAYAPQFISIGPYYRVELFKELNENKFASPTTLLPKRWMLPAVRRDLITLENQLPMIVLKKIFDETRTKSMEETSLEWLALCFFNPITPGDKEKRGEEDHMYRSVRELKEAGIKVRVLDSTQPLELKFERGVLRMPSLQIDNHTESFFRNIVAYEQCHHVCKPDITTYLFFLDKLINSTKDVELLHYEGVIQHTLGSNRQVAKLVNNLCIEVEHDGKESYLYDVVEDINEYSNRWSNELRREAAPAGKQGIVDWTSLVSIDPFEWFHNFVGSASKYRE</sequence>
<dbReference type="EnsemblPlants" id="AUR62018889-RA">
    <property type="protein sequence ID" value="AUR62018889-RA:cds"/>
    <property type="gene ID" value="AUR62018889"/>
</dbReference>
<dbReference type="PANTHER" id="PTHR31170">
    <property type="entry name" value="BNAC04G53230D PROTEIN"/>
    <property type="match status" value="1"/>
</dbReference>
<evidence type="ECO:0000313" key="1">
    <source>
        <dbReference type="EnsemblPlants" id="AUR62018889-RA:cds"/>
    </source>
</evidence>
<proteinExistence type="predicted"/>
<dbReference type="AlphaFoldDB" id="A0A803LUJ5"/>
<dbReference type="Pfam" id="PF03140">
    <property type="entry name" value="DUF247"/>
    <property type="match status" value="2"/>
</dbReference>
<dbReference type="PANTHER" id="PTHR31170:SF21">
    <property type="match status" value="1"/>
</dbReference>
<organism evidence="1 2">
    <name type="scientific">Chenopodium quinoa</name>
    <name type="common">Quinoa</name>
    <dbReference type="NCBI Taxonomy" id="63459"/>
    <lineage>
        <taxon>Eukaryota</taxon>
        <taxon>Viridiplantae</taxon>
        <taxon>Streptophyta</taxon>
        <taxon>Embryophyta</taxon>
        <taxon>Tracheophyta</taxon>
        <taxon>Spermatophyta</taxon>
        <taxon>Magnoliopsida</taxon>
        <taxon>eudicotyledons</taxon>
        <taxon>Gunneridae</taxon>
        <taxon>Pentapetalae</taxon>
        <taxon>Caryophyllales</taxon>
        <taxon>Chenopodiaceae</taxon>
        <taxon>Chenopodioideae</taxon>
        <taxon>Atripliceae</taxon>
        <taxon>Chenopodium</taxon>
    </lineage>
</organism>
<reference evidence="1" key="1">
    <citation type="journal article" date="2017" name="Nature">
        <title>The genome of Chenopodium quinoa.</title>
        <authorList>
            <person name="Jarvis D.E."/>
            <person name="Ho Y.S."/>
            <person name="Lightfoot D.J."/>
            <person name="Schmoeckel S.M."/>
            <person name="Li B."/>
            <person name="Borm T.J.A."/>
            <person name="Ohyanagi H."/>
            <person name="Mineta K."/>
            <person name="Michell C.T."/>
            <person name="Saber N."/>
            <person name="Kharbatia N.M."/>
            <person name="Rupper R.R."/>
            <person name="Sharp A.R."/>
            <person name="Dally N."/>
            <person name="Boughton B.A."/>
            <person name="Woo Y.H."/>
            <person name="Gao G."/>
            <person name="Schijlen E.G.W.M."/>
            <person name="Guo X."/>
            <person name="Momin A.A."/>
            <person name="Negrao S."/>
            <person name="Al-Babili S."/>
            <person name="Gehring C."/>
            <person name="Roessner U."/>
            <person name="Jung C."/>
            <person name="Murphy K."/>
            <person name="Arold S.T."/>
            <person name="Gojobori T."/>
            <person name="van der Linden C.G."/>
            <person name="van Loo E.N."/>
            <person name="Jellen E.N."/>
            <person name="Maughan P.J."/>
            <person name="Tester M."/>
        </authorList>
    </citation>
    <scope>NUCLEOTIDE SEQUENCE [LARGE SCALE GENOMIC DNA]</scope>
    <source>
        <strain evidence="1">cv. PI 614886</strain>
    </source>
</reference>
<dbReference type="OMA" id="HIKPRAY"/>
<protein>
    <submittedName>
        <fullName evidence="1">Uncharacterized protein</fullName>
    </submittedName>
</protein>
<name>A0A803LUJ5_CHEQI</name>
<evidence type="ECO:0000313" key="2">
    <source>
        <dbReference type="Proteomes" id="UP000596660"/>
    </source>
</evidence>